<reference evidence="2" key="2">
    <citation type="submission" date="2022-06" db="UniProtKB">
        <authorList>
            <consortium name="EnsemblMetazoa"/>
        </authorList>
    </citation>
    <scope>IDENTIFICATION</scope>
    <source>
        <strain evidence="2">DF5081</strain>
    </source>
</reference>
<feature type="signal peptide" evidence="1">
    <location>
        <begin position="1"/>
        <end position="29"/>
    </location>
</feature>
<feature type="chain" id="PRO_5035772774" evidence="1">
    <location>
        <begin position="30"/>
        <end position="83"/>
    </location>
</feature>
<protein>
    <submittedName>
        <fullName evidence="2">Uncharacterized protein</fullName>
    </submittedName>
</protein>
<evidence type="ECO:0000313" key="3">
    <source>
        <dbReference type="Proteomes" id="UP000005237"/>
    </source>
</evidence>
<dbReference type="Proteomes" id="UP000005237">
    <property type="component" value="Unassembled WGS sequence"/>
</dbReference>
<evidence type="ECO:0000313" key="2">
    <source>
        <dbReference type="EnsemblMetazoa" id="CJA10046.1"/>
    </source>
</evidence>
<keyword evidence="1" id="KW-0732">Signal</keyword>
<sequence>MSFPFLNTVVLSSPLHLIHLLLTNLKVLSDGTLKWSYKDVTSPSHVILTVSRPSKLLLSDTVVSKSNSLTCINLFPAPLTSLI</sequence>
<reference evidence="3" key="1">
    <citation type="submission" date="2010-08" db="EMBL/GenBank/DDBJ databases">
        <authorList>
            <consortium name="Caenorhabditis japonica Sequencing Consortium"/>
            <person name="Wilson R.K."/>
        </authorList>
    </citation>
    <scope>NUCLEOTIDE SEQUENCE [LARGE SCALE GENOMIC DNA]</scope>
    <source>
        <strain evidence="3">DF5081</strain>
    </source>
</reference>
<name>A0A8R1DRP2_CAEJA</name>
<accession>A0A8R1DRP2</accession>
<dbReference type="AlphaFoldDB" id="A0A8R1DRP2"/>
<organism evidence="2 3">
    <name type="scientific">Caenorhabditis japonica</name>
    <dbReference type="NCBI Taxonomy" id="281687"/>
    <lineage>
        <taxon>Eukaryota</taxon>
        <taxon>Metazoa</taxon>
        <taxon>Ecdysozoa</taxon>
        <taxon>Nematoda</taxon>
        <taxon>Chromadorea</taxon>
        <taxon>Rhabditida</taxon>
        <taxon>Rhabditina</taxon>
        <taxon>Rhabditomorpha</taxon>
        <taxon>Rhabditoidea</taxon>
        <taxon>Rhabditidae</taxon>
        <taxon>Peloderinae</taxon>
        <taxon>Caenorhabditis</taxon>
    </lineage>
</organism>
<keyword evidence="3" id="KW-1185">Reference proteome</keyword>
<dbReference type="EnsemblMetazoa" id="CJA10046.1">
    <property type="protein sequence ID" value="CJA10046.1"/>
    <property type="gene ID" value="WBGene00129250"/>
</dbReference>
<proteinExistence type="predicted"/>
<evidence type="ECO:0000256" key="1">
    <source>
        <dbReference type="SAM" id="SignalP"/>
    </source>
</evidence>